<organism evidence="2">
    <name type="scientific">Arabidopsis thaliana</name>
    <name type="common">Mouse-ear cress</name>
    <dbReference type="NCBI Taxonomy" id="3702"/>
    <lineage>
        <taxon>Eukaryota</taxon>
        <taxon>Viridiplantae</taxon>
        <taxon>Streptophyta</taxon>
        <taxon>Embryophyta</taxon>
        <taxon>Tracheophyta</taxon>
        <taxon>Spermatophyta</taxon>
        <taxon>Magnoliopsida</taxon>
        <taxon>eudicotyledons</taxon>
        <taxon>Gunneridae</taxon>
        <taxon>Pentapetalae</taxon>
        <taxon>rosids</taxon>
        <taxon>malvids</taxon>
        <taxon>Brassicales</taxon>
        <taxon>Brassicaceae</taxon>
        <taxon>Camelineae</taxon>
        <taxon>Arabidopsis</taxon>
    </lineage>
</organism>
<dbReference type="AlphaFoldDB" id="Q9M1M2"/>
<accession>Q9M1M2</accession>
<gene>
    <name evidence="2" type="primary">T32A11_110</name>
</gene>
<dbReference type="EMBL" id="AL138653">
    <property type="protein sequence ID" value="CAB85977.1"/>
    <property type="molecule type" value="Genomic_DNA"/>
</dbReference>
<reference key="1">
    <citation type="journal article" date="2000" name="Nature">
        <title>Sequence and analysis of chromosome 3 of the plant Arabidopsis thaliana.</title>
        <authorList>
            <consortium name="European Union Chromosome 3 Arabidopsis Sequencing Consortium"/>
            <consortium name="Institute for Genomic Research"/>
            <consortium name="Kazusa DNA Research Institute"/>
            <person name="Salanoubat M."/>
            <person name="Lemcke K."/>
            <person name="Rieger M."/>
            <person name="Ansorge W."/>
            <person name="Unseld M."/>
            <person name="Fartmann B."/>
            <person name="Valle G."/>
            <person name="Blocker H."/>
            <person name="Perez-Alonso M."/>
            <person name="Obermaier B."/>
            <person name="Delseny M."/>
            <person name="Boutry M."/>
            <person name="Grivell L.A."/>
            <person name="Mache R."/>
            <person name="Puigdomenech P."/>
            <person name="De Simone V."/>
            <person name="Choisne N."/>
            <person name="Artiguenave F."/>
            <person name="Robert C."/>
            <person name="Brottier P."/>
            <person name="Wincker P."/>
            <person name="Cattolico L."/>
            <person name="Weissenbach J."/>
            <person name="Saurin W."/>
            <person name="Quetier F."/>
            <person name="Schafer M."/>
            <person name="Muller-Auer S."/>
            <person name="Gabel C."/>
            <person name="Fuchs M."/>
            <person name="Benes V."/>
            <person name="Wurmbach E."/>
            <person name="Drzonek H."/>
            <person name="Erfle H."/>
            <person name="Jordan N."/>
            <person name="Bangert S."/>
            <person name="Wiedelmann R."/>
            <person name="Kranz H."/>
            <person name="Voss H."/>
            <person name="Holland R."/>
            <person name="Brandt P."/>
            <person name="Nyakatura G."/>
            <person name="Vezzi A."/>
            <person name="D'Angelo M."/>
            <person name="Pallavicini A."/>
            <person name="Toppo S."/>
            <person name="Simionati B."/>
            <person name="Conrad A."/>
            <person name="Hornischer K."/>
            <person name="Kauer G."/>
            <person name="Lohnert T.H."/>
            <person name="Nordsiek G."/>
            <person name="Reichelt J."/>
            <person name="Scharfe M."/>
            <person name="Schon O."/>
            <person name="Bargues M."/>
            <person name="Terol J."/>
            <person name="Climent J."/>
            <person name="Navarro P."/>
            <person name="Collado C."/>
            <person name="Perez-Perez A."/>
            <person name="Ottenwalder B."/>
            <person name="Duchemin D."/>
            <person name="Cooke R."/>
            <person name="Laudie M."/>
            <person name="Berger-Llauro C."/>
            <person name="Purnelle B."/>
            <person name="Masuy D."/>
            <person name="de Haan M."/>
            <person name="Maarse A.C."/>
            <person name="Alcaraz J.P."/>
            <person name="Cottet A."/>
            <person name="Casacuberta E."/>
            <person name="Monfort A."/>
            <person name="Argiriou A."/>
            <person name="flores M."/>
            <person name="Liguori R."/>
            <person name="Vitale D."/>
            <person name="Mannhaupt G."/>
            <person name="Haase D."/>
            <person name="Schoof H."/>
            <person name="Rudd S."/>
            <person name="Zaccaria P."/>
            <person name="Mewes H.W."/>
            <person name="Mayer K.F."/>
            <person name="Kaul S."/>
            <person name="Town C.D."/>
            <person name="Koo H.L."/>
            <person name="Tallon L.J."/>
            <person name="Jenkins J."/>
            <person name="Rooney T."/>
            <person name="Rizzo M."/>
            <person name="Walts A."/>
            <person name="Utterback T."/>
            <person name="Fujii C.Y."/>
            <person name="Shea T.P."/>
            <person name="Creasy T.H."/>
            <person name="Haas B."/>
            <person name="Maiti R."/>
            <person name="Wu D."/>
            <person name="Peterson J."/>
            <person name="Van Aken S."/>
            <person name="Pai G."/>
            <person name="Militscher J."/>
            <person name="Sellers P."/>
            <person name="Gill J.E."/>
            <person name="Feldblyum T.V."/>
            <person name="Preuss D."/>
            <person name="Lin X."/>
            <person name="Nierman W.C."/>
            <person name="Salzberg S.L."/>
            <person name="White O."/>
            <person name="Venter J.C."/>
            <person name="Fraser C.M."/>
            <person name="Kaneko T."/>
            <person name="Nakamura Y."/>
            <person name="Sato S."/>
            <person name="Kato T."/>
            <person name="Asamizu E."/>
            <person name="Sasamoto S."/>
            <person name="Kimura T."/>
            <person name="Idesawa K."/>
            <person name="Kawashima K."/>
            <person name="Kishida Y."/>
            <person name="Kiyokawa C."/>
            <person name="Kohara M."/>
            <person name="Matsumoto M."/>
            <person name="Matsuno A."/>
            <person name="Muraki A."/>
            <person name="Nakayama S."/>
            <person name="Nakazaki N."/>
            <person name="Shinpo S."/>
            <person name="Takeuchi C."/>
            <person name="Wada T."/>
            <person name="Watanabe A."/>
            <person name="Yamada M."/>
            <person name="Yasuda M."/>
            <person name="Tabata S."/>
        </authorList>
    </citation>
    <scope>NUCLEOTIDE SEQUENCE [LARGE SCALE GENOMIC DNA]</scope>
    <source>
        <strain>cv. Columbia</strain>
    </source>
</reference>
<reference evidence="2" key="2">
    <citation type="submission" date="2000-02" db="EMBL/GenBank/DDBJ databases">
        <authorList>
            <person name="Rieger M."/>
            <person name="Mueller-Auer S."/>
            <person name="Zipp M."/>
            <person name="Schaefer M."/>
            <person name="Mewes H.W."/>
            <person name="Rudd S."/>
            <person name="Lemcke K."/>
            <person name="Mayer K.F.X."/>
            <person name="Quetier F."/>
            <person name="Salanoubat M."/>
        </authorList>
    </citation>
    <scope>NUCLEOTIDE SEQUENCE</scope>
</reference>
<evidence type="ECO:0000256" key="1">
    <source>
        <dbReference type="SAM" id="MobiDB-lite"/>
    </source>
</evidence>
<sequence length="208" mass="22658">MGKDHVVVCRVGNKSLTSPGRGVPTVRQKGGRELQVVSEEKSYESGIKKPHTVRGDSLGAQRGRCDLLLGLKIGDLPGSDCWNHASGDKIWKNIMWIICKIGNKSLKPSGRALYVVSGPNPYEYGVNKAHNVGGDGLRRTPELSLLELGKSQDGVGNKSLKPPGRGVPTVGQGLKMSDLVGSDYRNHASEDKTWENIMWRFIRLVTSI</sequence>
<proteinExistence type="predicted"/>
<name>Q9M1M2_ARATH</name>
<feature type="region of interest" description="Disordered" evidence="1">
    <location>
        <begin position="153"/>
        <end position="172"/>
    </location>
</feature>
<reference evidence="2" key="3">
    <citation type="submission" date="2000-04" db="EMBL/GenBank/DDBJ databases">
        <authorList>
            <person name="EU Arabidopsis sequencing project"/>
        </authorList>
    </citation>
    <scope>NUCLEOTIDE SEQUENCE</scope>
</reference>
<evidence type="ECO:0000313" key="2">
    <source>
        <dbReference type="EMBL" id="CAB85977.1"/>
    </source>
</evidence>
<protein>
    <submittedName>
        <fullName evidence="2">Uncharacterized protein T32A11_110</fullName>
    </submittedName>
</protein>
<dbReference type="PIR" id="T47312">
    <property type="entry name" value="T47312"/>
</dbReference>